<organism evidence="5">
    <name type="scientific">mine drainage metagenome</name>
    <dbReference type="NCBI Taxonomy" id="410659"/>
    <lineage>
        <taxon>unclassified sequences</taxon>
        <taxon>metagenomes</taxon>
        <taxon>ecological metagenomes</taxon>
    </lineage>
</organism>
<gene>
    <name evidence="5" type="ORF">CARN5_1242</name>
</gene>
<dbReference type="PANTHER" id="PTHR42711">
    <property type="entry name" value="ABC TRANSPORTER ATP-BINDING PROTEIN"/>
    <property type="match status" value="1"/>
</dbReference>
<name>E6QDP6_9ZZZZ</name>
<dbReference type="GO" id="GO:0005524">
    <property type="term" value="F:ATP binding"/>
    <property type="evidence" value="ECO:0007669"/>
    <property type="project" value="UniProtKB-KW"/>
</dbReference>
<dbReference type="Gene3D" id="3.40.50.300">
    <property type="entry name" value="P-loop containing nucleotide triphosphate hydrolases"/>
    <property type="match status" value="1"/>
</dbReference>
<accession>E6QDP6</accession>
<keyword evidence="1" id="KW-0813">Transport</keyword>
<dbReference type="PANTHER" id="PTHR42711:SF17">
    <property type="entry name" value="ABC TRANSPORTER ATP-BINDING PROTEIN"/>
    <property type="match status" value="1"/>
</dbReference>
<comment type="caution">
    <text evidence="5">The sequence shown here is derived from an EMBL/GenBank/DDBJ whole genome shotgun (WGS) entry which is preliminary data.</text>
</comment>
<reference evidence="5" key="1">
    <citation type="submission" date="2009-10" db="EMBL/GenBank/DDBJ databases">
        <title>Diversity of trophic interactions inside an arsenic-rich microbial ecosystem.</title>
        <authorList>
            <person name="Bertin P.N."/>
            <person name="Heinrich-Salmeron A."/>
            <person name="Pelletier E."/>
            <person name="Goulhen-Chollet F."/>
            <person name="Arsene-Ploetze F."/>
            <person name="Gallien S."/>
            <person name="Calteau A."/>
            <person name="Vallenet D."/>
            <person name="Casiot C."/>
            <person name="Chane-Woon-Ming B."/>
            <person name="Giloteaux L."/>
            <person name="Barakat M."/>
            <person name="Bonnefoy V."/>
            <person name="Bruneel O."/>
            <person name="Chandler M."/>
            <person name="Cleiss J."/>
            <person name="Duran R."/>
            <person name="Elbaz-Poulichet F."/>
            <person name="Fonknechten N."/>
            <person name="Lauga B."/>
            <person name="Mornico D."/>
            <person name="Ortet P."/>
            <person name="Schaeffer C."/>
            <person name="Siguier P."/>
            <person name="Alexander Thil Smith A."/>
            <person name="Van Dorsselaer A."/>
            <person name="Weissenbach J."/>
            <person name="Medigue C."/>
            <person name="Le Paslier D."/>
        </authorList>
    </citation>
    <scope>NUCLEOTIDE SEQUENCE</scope>
</reference>
<dbReference type="InterPro" id="IPR050763">
    <property type="entry name" value="ABC_transporter_ATP-binding"/>
</dbReference>
<keyword evidence="2" id="KW-0547">Nucleotide-binding</keyword>
<dbReference type="GO" id="GO:0016887">
    <property type="term" value="F:ATP hydrolysis activity"/>
    <property type="evidence" value="ECO:0007669"/>
    <property type="project" value="InterPro"/>
</dbReference>
<feature type="domain" description="ABC transporter" evidence="4">
    <location>
        <begin position="33"/>
        <end position="67"/>
    </location>
</feature>
<evidence type="ECO:0000256" key="1">
    <source>
        <dbReference type="ARBA" id="ARBA00022448"/>
    </source>
</evidence>
<sequence>MSAGIQSNMAVNAQDHLLCCNHLGKCFANKEVLRDIQLTAEPGDIVALLGPNGAGKSTLMGCLIVRYPDPRVLPVPAESDLAGHGPLRPRQTLFPMTIGIEGFHERTVGQGGELARCCR</sequence>
<keyword evidence="3" id="KW-0067">ATP-binding</keyword>
<dbReference type="Pfam" id="PF00005">
    <property type="entry name" value="ABC_tran"/>
    <property type="match status" value="1"/>
</dbReference>
<evidence type="ECO:0000256" key="2">
    <source>
        <dbReference type="ARBA" id="ARBA00022741"/>
    </source>
</evidence>
<dbReference type="InterPro" id="IPR003439">
    <property type="entry name" value="ABC_transporter-like_ATP-bd"/>
</dbReference>
<protein>
    <recommendedName>
        <fullName evidence="4">ABC transporter domain-containing protein</fullName>
    </recommendedName>
</protein>
<dbReference type="AlphaFoldDB" id="E6QDP6"/>
<dbReference type="EMBL" id="CABP01000106">
    <property type="protein sequence ID" value="CBI05322.1"/>
    <property type="molecule type" value="Genomic_DNA"/>
</dbReference>
<evidence type="ECO:0000256" key="3">
    <source>
        <dbReference type="ARBA" id="ARBA00022840"/>
    </source>
</evidence>
<dbReference type="InterPro" id="IPR027417">
    <property type="entry name" value="P-loop_NTPase"/>
</dbReference>
<evidence type="ECO:0000313" key="5">
    <source>
        <dbReference type="EMBL" id="CBI05322.1"/>
    </source>
</evidence>
<evidence type="ECO:0000259" key="4">
    <source>
        <dbReference type="Pfam" id="PF00005"/>
    </source>
</evidence>
<proteinExistence type="predicted"/>
<dbReference type="SUPFAM" id="SSF52540">
    <property type="entry name" value="P-loop containing nucleoside triphosphate hydrolases"/>
    <property type="match status" value="1"/>
</dbReference>